<evidence type="ECO:0000313" key="2">
    <source>
        <dbReference type="Proteomes" id="UP000609651"/>
    </source>
</evidence>
<keyword evidence="2" id="KW-1185">Reference proteome</keyword>
<reference evidence="1 2" key="1">
    <citation type="journal article" date="2020" name="Syst. Appl. Microbiol.">
        <title>Alienimonas chondri sp. nov., a novel planctomycete isolated from the biofilm of the red alga Chondrus crispus.</title>
        <authorList>
            <person name="Vitorino I."/>
            <person name="Albuquerque L."/>
            <person name="Wiegand S."/>
            <person name="Kallscheuer N."/>
            <person name="da Costa M.S."/>
            <person name="Lobo-da-Cunha A."/>
            <person name="Jogler C."/>
            <person name="Lage O.M."/>
        </authorList>
    </citation>
    <scope>NUCLEOTIDE SEQUENCE [LARGE SCALE GENOMIC DNA]</scope>
    <source>
        <strain evidence="1 2">LzC2</strain>
    </source>
</reference>
<evidence type="ECO:0000313" key="1">
    <source>
        <dbReference type="EMBL" id="NNJ27698.1"/>
    </source>
</evidence>
<accession>A0ABX1VKK8</accession>
<name>A0ABX1VKK8_9PLAN</name>
<protein>
    <submittedName>
        <fullName evidence="1">Uncharacterized protein</fullName>
    </submittedName>
</protein>
<sequence>MPGKVKQKADSQAKAFEEADLALSPDTLLVVTVVGKKGSFGLGGEKTDAVRGKVREHLAKDEPNLSELPTPHLLLAGENAGEVAVEYPSDLPHESKFGGEPVFGTGRIALRLPRTGGEEDADQPPEKQKASFVSMTLSQFRRFASAMEEFGFARPYAPDAPIPRTDDAPVHTGHYTDAPVPELARPDLYLADPKLEAVIAGYRCQSCGLIVSEDGRKKEKLGGANGKGLAKAKCPKCGEKFGHEPLYKLADAKASD</sequence>
<dbReference type="Proteomes" id="UP000609651">
    <property type="component" value="Unassembled WGS sequence"/>
</dbReference>
<proteinExistence type="predicted"/>
<organism evidence="1 2">
    <name type="scientific">Alienimonas chondri</name>
    <dbReference type="NCBI Taxonomy" id="2681879"/>
    <lineage>
        <taxon>Bacteria</taxon>
        <taxon>Pseudomonadati</taxon>
        <taxon>Planctomycetota</taxon>
        <taxon>Planctomycetia</taxon>
        <taxon>Planctomycetales</taxon>
        <taxon>Planctomycetaceae</taxon>
        <taxon>Alienimonas</taxon>
    </lineage>
</organism>
<gene>
    <name evidence="1" type="ORF">LzC2_38060</name>
</gene>
<dbReference type="EMBL" id="WTPX01000185">
    <property type="protein sequence ID" value="NNJ27698.1"/>
    <property type="molecule type" value="Genomic_DNA"/>
</dbReference>
<comment type="caution">
    <text evidence="1">The sequence shown here is derived from an EMBL/GenBank/DDBJ whole genome shotgun (WGS) entry which is preliminary data.</text>
</comment>